<evidence type="ECO:0008006" key="3">
    <source>
        <dbReference type="Google" id="ProtNLM"/>
    </source>
</evidence>
<accession>A0A2M3ZLR3</accession>
<evidence type="ECO:0000256" key="1">
    <source>
        <dbReference type="SAM" id="SignalP"/>
    </source>
</evidence>
<dbReference type="EMBL" id="GGFM01008720">
    <property type="protein sequence ID" value="MBW29471.1"/>
    <property type="molecule type" value="Transcribed_RNA"/>
</dbReference>
<keyword evidence="1" id="KW-0732">Signal</keyword>
<evidence type="ECO:0000313" key="2">
    <source>
        <dbReference type="EMBL" id="MBW29471.1"/>
    </source>
</evidence>
<dbReference type="AlphaFoldDB" id="A0A2M3ZLR3"/>
<reference evidence="2" key="1">
    <citation type="submission" date="2018-01" db="EMBL/GenBank/DDBJ databases">
        <title>An insight into the sialome of Amazonian anophelines.</title>
        <authorList>
            <person name="Ribeiro J.M."/>
            <person name="Scarpassa V."/>
            <person name="Calvo E."/>
        </authorList>
    </citation>
    <scope>NUCLEOTIDE SEQUENCE</scope>
    <source>
        <tissue evidence="2">Salivary glands</tissue>
    </source>
</reference>
<feature type="signal peptide" evidence="1">
    <location>
        <begin position="1"/>
        <end position="16"/>
    </location>
</feature>
<sequence length="93" mass="10566">MLLFLVLLVVVFSLRCRRFTALILIVIVGRFLDDRLQHAARVTIAVASVRFRCLGVRRQPRERNVIRNIENVLLHCDASSSAPHLPLASPVYC</sequence>
<protein>
    <recommendedName>
        <fullName evidence="3">Secreted peptide</fullName>
    </recommendedName>
</protein>
<organism evidence="2">
    <name type="scientific">Anopheles braziliensis</name>
    <dbReference type="NCBI Taxonomy" id="58242"/>
    <lineage>
        <taxon>Eukaryota</taxon>
        <taxon>Metazoa</taxon>
        <taxon>Ecdysozoa</taxon>
        <taxon>Arthropoda</taxon>
        <taxon>Hexapoda</taxon>
        <taxon>Insecta</taxon>
        <taxon>Pterygota</taxon>
        <taxon>Neoptera</taxon>
        <taxon>Endopterygota</taxon>
        <taxon>Diptera</taxon>
        <taxon>Nematocera</taxon>
        <taxon>Culicoidea</taxon>
        <taxon>Culicidae</taxon>
        <taxon>Anophelinae</taxon>
        <taxon>Anopheles</taxon>
    </lineage>
</organism>
<proteinExistence type="predicted"/>
<feature type="chain" id="PRO_5014617187" description="Secreted peptide" evidence="1">
    <location>
        <begin position="17"/>
        <end position="93"/>
    </location>
</feature>
<name>A0A2M3ZLR3_9DIPT</name>